<feature type="transmembrane region" description="Helical" evidence="12">
    <location>
        <begin position="139"/>
        <end position="161"/>
    </location>
</feature>
<dbReference type="Gene3D" id="3.40.1050.10">
    <property type="entry name" value="Carbonic anhydrase"/>
    <property type="match status" value="1"/>
</dbReference>
<feature type="domain" description="SLC26A/SulP transporter" evidence="13">
    <location>
        <begin position="34"/>
        <end position="396"/>
    </location>
</feature>
<feature type="transmembrane region" description="Helical" evidence="12">
    <location>
        <begin position="393"/>
        <end position="424"/>
    </location>
</feature>
<dbReference type="RefSeq" id="WP_379567049.1">
    <property type="nucleotide sequence ID" value="NZ_JBHSQK010000040.1"/>
</dbReference>
<evidence type="ECO:0000256" key="7">
    <source>
        <dbReference type="ARBA" id="ARBA00023136"/>
    </source>
</evidence>
<dbReference type="EC" id="4.2.1.1" evidence="3"/>
<evidence type="ECO:0000313" key="14">
    <source>
        <dbReference type="EMBL" id="MFC5949911.1"/>
    </source>
</evidence>
<evidence type="ECO:0000256" key="4">
    <source>
        <dbReference type="ARBA" id="ARBA00022692"/>
    </source>
</evidence>
<dbReference type="SMART" id="SM00947">
    <property type="entry name" value="Pro_CA"/>
    <property type="match status" value="1"/>
</dbReference>
<reference evidence="15" key="1">
    <citation type="journal article" date="2019" name="Int. J. Syst. Evol. Microbiol.">
        <title>The Global Catalogue of Microorganisms (GCM) 10K type strain sequencing project: providing services to taxonomists for standard genome sequencing and annotation.</title>
        <authorList>
            <consortium name="The Broad Institute Genomics Platform"/>
            <consortium name="The Broad Institute Genome Sequencing Center for Infectious Disease"/>
            <person name="Wu L."/>
            <person name="Ma J."/>
        </authorList>
    </citation>
    <scope>NUCLEOTIDE SEQUENCE [LARGE SCALE GENOMIC DNA]</scope>
    <source>
        <strain evidence="15">CGMCC 4.7397</strain>
    </source>
</reference>
<evidence type="ECO:0000256" key="1">
    <source>
        <dbReference type="ARBA" id="ARBA00004141"/>
    </source>
</evidence>
<gene>
    <name evidence="14" type="ORF">ACFQH9_16685</name>
</gene>
<dbReference type="Pfam" id="PF00916">
    <property type="entry name" value="Sulfate_transp"/>
    <property type="match status" value="1"/>
</dbReference>
<dbReference type="InterPro" id="IPR001765">
    <property type="entry name" value="Carbonic_anhydrase"/>
</dbReference>
<feature type="transmembrane region" description="Helical" evidence="12">
    <location>
        <begin position="346"/>
        <end position="373"/>
    </location>
</feature>
<comment type="catalytic activity">
    <reaction evidence="10">
        <text>hydrogencarbonate + H(+) = CO2 + H2O</text>
        <dbReference type="Rhea" id="RHEA:10748"/>
        <dbReference type="ChEBI" id="CHEBI:15377"/>
        <dbReference type="ChEBI" id="CHEBI:15378"/>
        <dbReference type="ChEBI" id="CHEBI:16526"/>
        <dbReference type="ChEBI" id="CHEBI:17544"/>
        <dbReference type="EC" id="4.2.1.1"/>
    </reaction>
</comment>
<evidence type="ECO:0000256" key="10">
    <source>
        <dbReference type="ARBA" id="ARBA00048348"/>
    </source>
</evidence>
<dbReference type="PROSITE" id="PS00704">
    <property type="entry name" value="PROK_CO2_ANHYDRASE_1"/>
    <property type="match status" value="1"/>
</dbReference>
<evidence type="ECO:0000313" key="15">
    <source>
        <dbReference type="Proteomes" id="UP001596119"/>
    </source>
</evidence>
<feature type="transmembrane region" description="Helical" evidence="12">
    <location>
        <begin position="181"/>
        <end position="201"/>
    </location>
</feature>
<feature type="transmembrane region" description="Helical" evidence="12">
    <location>
        <begin position="65"/>
        <end position="85"/>
    </location>
</feature>
<keyword evidence="8" id="KW-0456">Lyase</keyword>
<proteinExistence type="inferred from homology"/>
<keyword evidence="5" id="KW-0862">Zinc</keyword>
<dbReference type="Proteomes" id="UP001596119">
    <property type="component" value="Unassembled WGS sequence"/>
</dbReference>
<feature type="transmembrane region" description="Helical" evidence="12">
    <location>
        <begin position="105"/>
        <end position="127"/>
    </location>
</feature>
<evidence type="ECO:0000256" key="2">
    <source>
        <dbReference type="ARBA" id="ARBA00006217"/>
    </source>
</evidence>
<comment type="function">
    <text evidence="9">Catalyzes the reversible hydration of carbon dioxide to form bicarbonate.</text>
</comment>
<comment type="subcellular location">
    <subcellularLocation>
        <location evidence="1">Membrane</location>
        <topology evidence="1">Multi-pass membrane protein</topology>
    </subcellularLocation>
</comment>
<evidence type="ECO:0000256" key="8">
    <source>
        <dbReference type="ARBA" id="ARBA00023239"/>
    </source>
</evidence>
<keyword evidence="4 12" id="KW-0812">Transmembrane</keyword>
<feature type="transmembrane region" description="Helical" evidence="12">
    <location>
        <begin position="210"/>
        <end position="228"/>
    </location>
</feature>
<evidence type="ECO:0000256" key="9">
    <source>
        <dbReference type="ARBA" id="ARBA00024993"/>
    </source>
</evidence>
<evidence type="ECO:0000259" key="13">
    <source>
        <dbReference type="Pfam" id="PF00916"/>
    </source>
</evidence>
<dbReference type="SUPFAM" id="SSF53056">
    <property type="entry name" value="beta-carbonic anhydrase, cab"/>
    <property type="match status" value="1"/>
</dbReference>
<sequence>MPDQTSSATPGGRAPDRSPQPAAPHRPRFDPRTLRADLGASLVVFLVAVPLSLGIALASGAPIMAGLVAAVVGGVVAGLLGGSPLQVSGPAAGLTVIVAGLVDQFGWQVTTLITAGAGLLQLLFGLSRLARFTQAIPPAVVHGMLAGIGVTIALAQLHVVLGGTAQTGAPANLRELPAQLANLHGGAVVVGLAAIAVMIVWPRLPGPQKAVPGALVAVGAATALSLALPDVPRVDLPGNLIESVALPVLPDSGLWPGVLGGMLTVALVASVESLLSAVAVDRMAQDRDGGARAARTDADRELLGQGAGNAVSGLLGGLPVTGVIVRSSANVRAGARTRASAVLHGLWIALFGVVLVPMIEMIPLAALSGLLVVVGLQLVKPADVRTARAHGELLVYVATVLGVVFLNLLEGVAIGLVLAGLLMVRRAGRARVRVEEPTGGAPRRVVVEGTLSFLSVPALSRVLNEVPGGEPVRVDLVVDYLDHTAYDHLESWTRRHRASGGRVEVSEPASTRIGPHHGRFATWSQWRSEHAEHAQEGPSAPMLAGVRAYHRETAEHVRPTFSGLAAGQSPSGLLLACADSRVLPNMITHSGPGDLFTVQNVGNLVSGTGALAAVQYATSVLRVPLVAVCGHSGCGAMQGLLDGVPTDMPDGALGDWLRTGRPSLDAWLAGHPAGRAGAEAGFGQRDCLAMVNVAMQLDRLRELGVDAELMGLFFDIRTADVLVYDAAAQAFRPHDPVGPGAGPGAGSEAGALGGSRVGSRLPEALRG</sequence>
<evidence type="ECO:0000256" key="5">
    <source>
        <dbReference type="ARBA" id="ARBA00022833"/>
    </source>
</evidence>
<keyword evidence="6 12" id="KW-1133">Transmembrane helix</keyword>
<dbReference type="PANTHER" id="PTHR11814">
    <property type="entry name" value="SULFATE TRANSPORTER"/>
    <property type="match status" value="1"/>
</dbReference>
<dbReference type="InterPro" id="IPR001902">
    <property type="entry name" value="SLC26A/SulP_fam"/>
</dbReference>
<evidence type="ECO:0000256" key="6">
    <source>
        <dbReference type="ARBA" id="ARBA00022989"/>
    </source>
</evidence>
<comment type="similarity">
    <text evidence="2">Belongs to the beta-class carbonic anhydrase family.</text>
</comment>
<dbReference type="Pfam" id="PF00484">
    <property type="entry name" value="Pro_CA"/>
    <property type="match status" value="1"/>
</dbReference>
<dbReference type="InterPro" id="IPR015892">
    <property type="entry name" value="Carbonic_anhydrase_CS"/>
</dbReference>
<evidence type="ECO:0000256" key="11">
    <source>
        <dbReference type="SAM" id="MobiDB-lite"/>
    </source>
</evidence>
<name>A0ABW1I897_9PSEU</name>
<feature type="transmembrane region" description="Helical" evidence="12">
    <location>
        <begin position="254"/>
        <end position="280"/>
    </location>
</feature>
<feature type="transmembrane region" description="Helical" evidence="12">
    <location>
        <begin position="38"/>
        <end position="58"/>
    </location>
</feature>
<dbReference type="EMBL" id="JBHSQK010000040">
    <property type="protein sequence ID" value="MFC5949911.1"/>
    <property type="molecule type" value="Genomic_DNA"/>
</dbReference>
<organism evidence="14 15">
    <name type="scientific">Pseudonocardia lutea</name>
    <dbReference type="NCBI Taxonomy" id="2172015"/>
    <lineage>
        <taxon>Bacteria</taxon>
        <taxon>Bacillati</taxon>
        <taxon>Actinomycetota</taxon>
        <taxon>Actinomycetes</taxon>
        <taxon>Pseudonocardiales</taxon>
        <taxon>Pseudonocardiaceae</taxon>
        <taxon>Pseudonocardia</taxon>
    </lineage>
</organism>
<evidence type="ECO:0000256" key="12">
    <source>
        <dbReference type="SAM" id="Phobius"/>
    </source>
</evidence>
<keyword evidence="7 12" id="KW-0472">Membrane</keyword>
<feature type="compositionally biased region" description="Gly residues" evidence="11">
    <location>
        <begin position="739"/>
        <end position="756"/>
    </location>
</feature>
<accession>A0ABW1I897</accession>
<dbReference type="InterPro" id="IPR011547">
    <property type="entry name" value="SLC26A/SulP_dom"/>
</dbReference>
<evidence type="ECO:0000256" key="3">
    <source>
        <dbReference type="ARBA" id="ARBA00012925"/>
    </source>
</evidence>
<protein>
    <recommendedName>
        <fullName evidence="3">carbonic anhydrase</fullName>
        <ecNumber evidence="3">4.2.1.1</ecNumber>
    </recommendedName>
</protein>
<keyword evidence="15" id="KW-1185">Reference proteome</keyword>
<dbReference type="InterPro" id="IPR036874">
    <property type="entry name" value="Carbonic_anhydrase_sf"/>
</dbReference>
<feature type="region of interest" description="Disordered" evidence="11">
    <location>
        <begin position="1"/>
        <end position="30"/>
    </location>
</feature>
<comment type="caution">
    <text evidence="14">The sequence shown here is derived from an EMBL/GenBank/DDBJ whole genome shotgun (WGS) entry which is preliminary data.</text>
</comment>
<feature type="region of interest" description="Disordered" evidence="11">
    <location>
        <begin position="734"/>
        <end position="767"/>
    </location>
</feature>